<dbReference type="STRING" id="225164.V4B1T0"/>
<dbReference type="InterPro" id="IPR013087">
    <property type="entry name" value="Znf_C2H2_type"/>
</dbReference>
<dbReference type="Gene3D" id="3.30.160.60">
    <property type="entry name" value="Classic Zinc Finger"/>
    <property type="match status" value="2"/>
</dbReference>
<evidence type="ECO:0000256" key="8">
    <source>
        <dbReference type="ARBA" id="ARBA00023242"/>
    </source>
</evidence>
<feature type="non-terminal residue" evidence="11">
    <location>
        <position position="262"/>
    </location>
</feature>
<keyword evidence="2" id="KW-0479">Metal-binding</keyword>
<evidence type="ECO:0000313" key="12">
    <source>
        <dbReference type="Proteomes" id="UP000030746"/>
    </source>
</evidence>
<evidence type="ECO:0000256" key="3">
    <source>
        <dbReference type="ARBA" id="ARBA00022737"/>
    </source>
</evidence>
<evidence type="ECO:0000259" key="10">
    <source>
        <dbReference type="PROSITE" id="PS50157"/>
    </source>
</evidence>
<sequence length="262" mass="30505">NSIHHCRLCGIKVKERNIFQRHLLIHGKDESNWCRICSKPFSRSSIADIFIKEHILITHLKYKPYKCQHCDFSAFSQKSFSVHSRTGHVGTFTFMEERNIGSLNASKAVLNVVKPTKPLPPFKCVFCDLEEIKEEFMRYHLYIHLDYKPFKCDQCTQAFSDPFQQKQHINGDHTLKAKVLDSSSSSDISTASKNTNCMSSSLQYRCLRCNTICYSEYDYRQHLATHKTFKCLVPDLARNPQLKCEICSYRSQDTVKFTKHMI</sequence>
<dbReference type="PANTHER" id="PTHR47772:SF1">
    <property type="entry name" value="ZINC FINGER PROTEIN 200"/>
    <property type="match status" value="1"/>
</dbReference>
<dbReference type="PANTHER" id="PTHR47772">
    <property type="entry name" value="ZINC FINGER PROTEIN 200"/>
    <property type="match status" value="1"/>
</dbReference>
<keyword evidence="8" id="KW-0539">Nucleus</keyword>
<dbReference type="InterPro" id="IPR050636">
    <property type="entry name" value="C2H2-ZF_domain-containing"/>
</dbReference>
<evidence type="ECO:0000256" key="9">
    <source>
        <dbReference type="PROSITE-ProRule" id="PRU00042"/>
    </source>
</evidence>
<accession>V4B1T0</accession>
<dbReference type="EMBL" id="KB199806">
    <property type="protein sequence ID" value="ESP04313.1"/>
    <property type="molecule type" value="Genomic_DNA"/>
</dbReference>
<keyword evidence="12" id="KW-1185">Reference proteome</keyword>
<evidence type="ECO:0000256" key="1">
    <source>
        <dbReference type="ARBA" id="ARBA00004123"/>
    </source>
</evidence>
<dbReference type="GO" id="GO:0008270">
    <property type="term" value="F:zinc ion binding"/>
    <property type="evidence" value="ECO:0007669"/>
    <property type="project" value="UniProtKB-KW"/>
</dbReference>
<evidence type="ECO:0000256" key="2">
    <source>
        <dbReference type="ARBA" id="ARBA00022723"/>
    </source>
</evidence>
<name>V4B1T0_LOTGI</name>
<dbReference type="RefSeq" id="XP_009045010.1">
    <property type="nucleotide sequence ID" value="XM_009046762.1"/>
</dbReference>
<keyword evidence="5" id="KW-0862">Zinc</keyword>
<dbReference type="InterPro" id="IPR036236">
    <property type="entry name" value="Znf_C2H2_sf"/>
</dbReference>
<keyword evidence="6" id="KW-0805">Transcription regulation</keyword>
<evidence type="ECO:0000313" key="11">
    <source>
        <dbReference type="EMBL" id="ESP04313.1"/>
    </source>
</evidence>
<dbReference type="GO" id="GO:0005634">
    <property type="term" value="C:nucleus"/>
    <property type="evidence" value="ECO:0007669"/>
    <property type="project" value="UniProtKB-SubCell"/>
</dbReference>
<evidence type="ECO:0000256" key="6">
    <source>
        <dbReference type="ARBA" id="ARBA00023015"/>
    </source>
</evidence>
<evidence type="ECO:0000256" key="4">
    <source>
        <dbReference type="ARBA" id="ARBA00022771"/>
    </source>
</evidence>
<feature type="domain" description="C2H2-type" evidence="10">
    <location>
        <begin position="150"/>
        <end position="178"/>
    </location>
</feature>
<keyword evidence="4 9" id="KW-0863">Zinc-finger</keyword>
<dbReference type="GeneID" id="20252579"/>
<keyword evidence="3" id="KW-0677">Repeat</keyword>
<protein>
    <recommendedName>
        <fullName evidence="10">C2H2-type domain-containing protein</fullName>
    </recommendedName>
</protein>
<dbReference type="AlphaFoldDB" id="V4B1T0"/>
<dbReference type="SUPFAM" id="SSF57667">
    <property type="entry name" value="beta-beta-alpha zinc fingers"/>
    <property type="match status" value="3"/>
</dbReference>
<dbReference type="OrthoDB" id="6910977at2759"/>
<comment type="subcellular location">
    <subcellularLocation>
        <location evidence="1">Nucleus</location>
    </subcellularLocation>
</comment>
<organism evidence="11 12">
    <name type="scientific">Lottia gigantea</name>
    <name type="common">Giant owl limpet</name>
    <dbReference type="NCBI Taxonomy" id="225164"/>
    <lineage>
        <taxon>Eukaryota</taxon>
        <taxon>Metazoa</taxon>
        <taxon>Spiralia</taxon>
        <taxon>Lophotrochozoa</taxon>
        <taxon>Mollusca</taxon>
        <taxon>Gastropoda</taxon>
        <taxon>Patellogastropoda</taxon>
        <taxon>Lottioidea</taxon>
        <taxon>Lottiidae</taxon>
        <taxon>Lottia</taxon>
    </lineage>
</organism>
<dbReference type="KEGG" id="lgi:LOTGIDRAFT_83597"/>
<keyword evidence="7" id="KW-0804">Transcription</keyword>
<evidence type="ECO:0000256" key="7">
    <source>
        <dbReference type="ARBA" id="ARBA00023163"/>
    </source>
</evidence>
<dbReference type="PROSITE" id="PS50157">
    <property type="entry name" value="ZINC_FINGER_C2H2_2"/>
    <property type="match status" value="1"/>
</dbReference>
<dbReference type="CTD" id="20252579"/>
<feature type="non-terminal residue" evidence="11">
    <location>
        <position position="1"/>
    </location>
</feature>
<proteinExistence type="predicted"/>
<dbReference type="HOGENOM" id="CLU_1063836_0_0_1"/>
<reference evidence="11 12" key="1">
    <citation type="journal article" date="2013" name="Nature">
        <title>Insights into bilaterian evolution from three spiralian genomes.</title>
        <authorList>
            <person name="Simakov O."/>
            <person name="Marletaz F."/>
            <person name="Cho S.J."/>
            <person name="Edsinger-Gonzales E."/>
            <person name="Havlak P."/>
            <person name="Hellsten U."/>
            <person name="Kuo D.H."/>
            <person name="Larsson T."/>
            <person name="Lv J."/>
            <person name="Arendt D."/>
            <person name="Savage R."/>
            <person name="Osoegawa K."/>
            <person name="de Jong P."/>
            <person name="Grimwood J."/>
            <person name="Chapman J.A."/>
            <person name="Shapiro H."/>
            <person name="Aerts A."/>
            <person name="Otillar R.P."/>
            <person name="Terry A.Y."/>
            <person name="Boore J.L."/>
            <person name="Grigoriev I.V."/>
            <person name="Lindberg D.R."/>
            <person name="Seaver E.C."/>
            <person name="Weisblat D.A."/>
            <person name="Putnam N.H."/>
            <person name="Rokhsar D.S."/>
        </authorList>
    </citation>
    <scope>NUCLEOTIDE SEQUENCE [LARGE SCALE GENOMIC DNA]</scope>
</reference>
<dbReference type="Proteomes" id="UP000030746">
    <property type="component" value="Unassembled WGS sequence"/>
</dbReference>
<evidence type="ECO:0000256" key="5">
    <source>
        <dbReference type="ARBA" id="ARBA00022833"/>
    </source>
</evidence>
<dbReference type="SMART" id="SM00355">
    <property type="entry name" value="ZnF_C2H2"/>
    <property type="match status" value="6"/>
</dbReference>
<gene>
    <name evidence="11" type="ORF">LOTGIDRAFT_83597</name>
</gene>
<dbReference type="PROSITE" id="PS00028">
    <property type="entry name" value="ZINC_FINGER_C2H2_1"/>
    <property type="match status" value="3"/>
</dbReference>